<evidence type="ECO:0000313" key="2">
    <source>
        <dbReference type="Proteomes" id="UP000265520"/>
    </source>
</evidence>
<accession>A0A392QG07</accession>
<name>A0A392QG07_9FABA</name>
<organism evidence="1 2">
    <name type="scientific">Trifolium medium</name>
    <dbReference type="NCBI Taxonomy" id="97028"/>
    <lineage>
        <taxon>Eukaryota</taxon>
        <taxon>Viridiplantae</taxon>
        <taxon>Streptophyta</taxon>
        <taxon>Embryophyta</taxon>
        <taxon>Tracheophyta</taxon>
        <taxon>Spermatophyta</taxon>
        <taxon>Magnoliopsida</taxon>
        <taxon>eudicotyledons</taxon>
        <taxon>Gunneridae</taxon>
        <taxon>Pentapetalae</taxon>
        <taxon>rosids</taxon>
        <taxon>fabids</taxon>
        <taxon>Fabales</taxon>
        <taxon>Fabaceae</taxon>
        <taxon>Papilionoideae</taxon>
        <taxon>50 kb inversion clade</taxon>
        <taxon>NPAAA clade</taxon>
        <taxon>Hologalegina</taxon>
        <taxon>IRL clade</taxon>
        <taxon>Trifolieae</taxon>
        <taxon>Trifolium</taxon>
    </lineage>
</organism>
<dbReference type="EMBL" id="LXQA010132811">
    <property type="protein sequence ID" value="MCI22869.1"/>
    <property type="molecule type" value="Genomic_DNA"/>
</dbReference>
<dbReference type="Proteomes" id="UP000265520">
    <property type="component" value="Unassembled WGS sequence"/>
</dbReference>
<proteinExistence type="predicted"/>
<protein>
    <submittedName>
        <fullName evidence="1">Uncharacterized protein</fullName>
    </submittedName>
</protein>
<keyword evidence="2" id="KW-1185">Reference proteome</keyword>
<sequence length="29" mass="3516">MPSSRYLDLCFKRYDAVLFSAVSEMYFEF</sequence>
<reference evidence="1 2" key="1">
    <citation type="journal article" date="2018" name="Front. Plant Sci.">
        <title>Red Clover (Trifolium pratense) and Zigzag Clover (T. medium) - A Picture of Genomic Similarities and Differences.</title>
        <authorList>
            <person name="Dluhosova J."/>
            <person name="Istvanek J."/>
            <person name="Nedelnik J."/>
            <person name="Repkova J."/>
        </authorList>
    </citation>
    <scope>NUCLEOTIDE SEQUENCE [LARGE SCALE GENOMIC DNA]</scope>
    <source>
        <strain evidence="2">cv. 10/8</strain>
        <tissue evidence="1">Leaf</tissue>
    </source>
</reference>
<comment type="caution">
    <text evidence="1">The sequence shown here is derived from an EMBL/GenBank/DDBJ whole genome shotgun (WGS) entry which is preliminary data.</text>
</comment>
<evidence type="ECO:0000313" key="1">
    <source>
        <dbReference type="EMBL" id="MCI22869.1"/>
    </source>
</evidence>
<dbReference type="AlphaFoldDB" id="A0A392QG07"/>